<dbReference type="Proteomes" id="UP000067625">
    <property type="component" value="Chromosome"/>
</dbReference>
<dbReference type="AlphaFoldDB" id="A0A0M3R9Q9"/>
<evidence type="ECO:0000313" key="1">
    <source>
        <dbReference type="EMBL" id="ALC81856.1"/>
    </source>
</evidence>
<keyword evidence="2" id="KW-1185">Reference proteome</keyword>
<name>A0A0M3R9Q9_9BACI</name>
<reference evidence="2" key="1">
    <citation type="submission" date="2015-08" db="EMBL/GenBank/DDBJ databases">
        <title>Genome sequencing project for genomic taxonomy and phylogenomics of Bacillus-like bacteria.</title>
        <authorList>
            <person name="Liu B."/>
            <person name="Wang J."/>
            <person name="Zhu Y."/>
            <person name="Liu G."/>
            <person name="Chen Q."/>
            <person name="Chen Z."/>
            <person name="Lan J."/>
            <person name="Che J."/>
            <person name="Ge C."/>
            <person name="Shi H."/>
            <person name="Pan Z."/>
            <person name="Liu X."/>
        </authorList>
    </citation>
    <scope>NUCLEOTIDE SEQUENCE [LARGE SCALE GENOMIC DNA]</scope>
    <source>
        <strain evidence="2">FJAT-4402</strain>
    </source>
</reference>
<evidence type="ECO:0000313" key="2">
    <source>
        <dbReference type="Proteomes" id="UP000067625"/>
    </source>
</evidence>
<dbReference type="EMBL" id="CP012600">
    <property type="protein sequence ID" value="ALC81856.1"/>
    <property type="molecule type" value="Genomic_DNA"/>
</dbReference>
<gene>
    <name evidence="1" type="ORF">AM592_09755</name>
</gene>
<reference evidence="1 2" key="2">
    <citation type="journal article" date="2016" name="Int. J. Syst. Evol. Microbiol.">
        <title>Bacillus gobiensis sp. nov., isolated from a soil sample.</title>
        <authorList>
            <person name="Liu B."/>
            <person name="Liu G.H."/>
            <person name="Cetin S."/>
            <person name="Schumann P."/>
            <person name="Pan Z.Z."/>
            <person name="Chen Q.Q."/>
        </authorList>
    </citation>
    <scope>NUCLEOTIDE SEQUENCE [LARGE SCALE GENOMIC DNA]</scope>
    <source>
        <strain evidence="1 2">FJAT-4402</strain>
    </source>
</reference>
<accession>A0A0M3R9Q9</accession>
<sequence>MHFPPLSLSAQKKRYLFILPNWAHQVQLQKNIFFMTKDIKMLFSYFNRKKEYHGKSALKKPPFIEGSLRG</sequence>
<organism evidence="1 2">
    <name type="scientific">Bacillus gobiensis</name>
    <dbReference type="NCBI Taxonomy" id="1441095"/>
    <lineage>
        <taxon>Bacteria</taxon>
        <taxon>Bacillati</taxon>
        <taxon>Bacillota</taxon>
        <taxon>Bacilli</taxon>
        <taxon>Bacillales</taxon>
        <taxon>Bacillaceae</taxon>
        <taxon>Bacillus</taxon>
    </lineage>
</organism>
<protein>
    <submittedName>
        <fullName evidence="1">Uncharacterized protein</fullName>
    </submittedName>
</protein>
<dbReference type="STRING" id="1441095.AM592_09755"/>
<proteinExistence type="predicted"/>